<dbReference type="PANTHER" id="PTHR31674">
    <property type="entry name" value="B3 DOMAIN-CONTAINING PROTEIN REM-LIKE 3-RELATED"/>
    <property type="match status" value="1"/>
</dbReference>
<dbReference type="SMR" id="A0A328D6M1"/>
<accession>A0A328D6M1</accession>
<evidence type="ECO:0000256" key="2">
    <source>
        <dbReference type="ARBA" id="ARBA00023015"/>
    </source>
</evidence>
<evidence type="ECO:0000256" key="1">
    <source>
        <dbReference type="ARBA" id="ARBA00004123"/>
    </source>
</evidence>
<dbReference type="Proteomes" id="UP000249390">
    <property type="component" value="Unassembled WGS sequence"/>
</dbReference>
<dbReference type="EMBL" id="NQVE01000192">
    <property type="protein sequence ID" value="RAL40780.1"/>
    <property type="molecule type" value="Genomic_DNA"/>
</dbReference>
<organism evidence="7 8">
    <name type="scientific">Cuscuta australis</name>
    <dbReference type="NCBI Taxonomy" id="267555"/>
    <lineage>
        <taxon>Eukaryota</taxon>
        <taxon>Viridiplantae</taxon>
        <taxon>Streptophyta</taxon>
        <taxon>Embryophyta</taxon>
        <taxon>Tracheophyta</taxon>
        <taxon>Spermatophyta</taxon>
        <taxon>Magnoliopsida</taxon>
        <taxon>eudicotyledons</taxon>
        <taxon>Gunneridae</taxon>
        <taxon>Pentapetalae</taxon>
        <taxon>asterids</taxon>
        <taxon>lamiids</taxon>
        <taxon>Solanales</taxon>
        <taxon>Convolvulaceae</taxon>
        <taxon>Cuscuteae</taxon>
        <taxon>Cuscuta</taxon>
        <taxon>Cuscuta subgen. Grammica</taxon>
        <taxon>Cuscuta sect. Cleistogrammica</taxon>
    </lineage>
</organism>
<dbReference type="AlphaFoldDB" id="A0A328D6M1"/>
<comment type="subcellular location">
    <subcellularLocation>
        <location evidence="1">Nucleus</location>
    </subcellularLocation>
</comment>
<name>A0A328D6M1_9ASTE</name>
<dbReference type="GO" id="GO:0003677">
    <property type="term" value="F:DNA binding"/>
    <property type="evidence" value="ECO:0007669"/>
    <property type="project" value="UniProtKB-KW"/>
</dbReference>
<feature type="domain" description="TF-B3" evidence="6">
    <location>
        <begin position="147"/>
        <end position="254"/>
    </location>
</feature>
<dbReference type="InterPro" id="IPR015300">
    <property type="entry name" value="DNA-bd_pseudobarrel_sf"/>
</dbReference>
<gene>
    <name evidence="7" type="ORF">DM860_008478</name>
</gene>
<dbReference type="PANTHER" id="PTHR31674:SF25">
    <property type="entry name" value="B3 DOMAIN-CONTAINING TRANSCRIPTION FACTOR VRN1-LIKE"/>
    <property type="match status" value="1"/>
</dbReference>
<evidence type="ECO:0000256" key="3">
    <source>
        <dbReference type="ARBA" id="ARBA00023125"/>
    </source>
</evidence>
<dbReference type="SMART" id="SM01019">
    <property type="entry name" value="B3"/>
    <property type="match status" value="2"/>
</dbReference>
<dbReference type="CDD" id="cd10017">
    <property type="entry name" value="B3_DNA"/>
    <property type="match status" value="2"/>
</dbReference>
<evidence type="ECO:0000313" key="8">
    <source>
        <dbReference type="Proteomes" id="UP000249390"/>
    </source>
</evidence>
<keyword evidence="8" id="KW-1185">Reference proteome</keyword>
<dbReference type="InterPro" id="IPR039218">
    <property type="entry name" value="REM_fam"/>
</dbReference>
<keyword evidence="4" id="KW-0804">Transcription</keyword>
<comment type="caution">
    <text evidence="7">The sequence shown here is derived from an EMBL/GenBank/DDBJ whole genome shotgun (WGS) entry which is preliminary data.</text>
</comment>
<keyword evidence="5" id="KW-0539">Nucleus</keyword>
<evidence type="ECO:0000313" key="7">
    <source>
        <dbReference type="EMBL" id="RAL40780.1"/>
    </source>
</evidence>
<sequence>MAQIMPAFFKVLIDDFATHLRLPPYFIYKFGKLLPECPILRVRCGGSEGEWRVKVDEVAAEGRCFTDGWPEFVTDLGLGRHDFLVFWLESQPKFLVEVYNEDGTAKILNHLPTAAQGKVSLKKEDALEDDVKSSPPIVDVSRKRKKTLSFSIKMKPSNRYRVTMPSNFLRETGMMGTRCLVLEDPRGREWPVLMSTHGPRSTNRTDMGRGWNEFRIKNGLLDGDTCTFSYTGGDEEGENGSSGWLLQVDVTRASPKMEGCGSSLRQTRSKASH</sequence>
<protein>
    <recommendedName>
        <fullName evidence="6">TF-B3 domain-containing protein</fullName>
    </recommendedName>
</protein>
<feature type="domain" description="TF-B3" evidence="6">
    <location>
        <begin position="50"/>
        <end position="102"/>
    </location>
</feature>
<keyword evidence="2" id="KW-0805">Transcription regulation</keyword>
<dbReference type="GO" id="GO:0005634">
    <property type="term" value="C:nucleus"/>
    <property type="evidence" value="ECO:0007669"/>
    <property type="project" value="UniProtKB-SubCell"/>
</dbReference>
<dbReference type="PROSITE" id="PS50863">
    <property type="entry name" value="B3"/>
    <property type="match status" value="2"/>
</dbReference>
<keyword evidence="3" id="KW-0238">DNA-binding</keyword>
<evidence type="ECO:0000256" key="4">
    <source>
        <dbReference type="ARBA" id="ARBA00023163"/>
    </source>
</evidence>
<dbReference type="Gene3D" id="2.40.330.10">
    <property type="entry name" value="DNA-binding pseudobarrel domain"/>
    <property type="match status" value="2"/>
</dbReference>
<dbReference type="InterPro" id="IPR003340">
    <property type="entry name" value="B3_DNA-bd"/>
</dbReference>
<proteinExistence type="predicted"/>
<reference evidence="7 8" key="1">
    <citation type="submission" date="2018-06" db="EMBL/GenBank/DDBJ databases">
        <title>The Genome of Cuscuta australis (Dodder) Provides Insight into the Evolution of Plant Parasitism.</title>
        <authorList>
            <person name="Liu H."/>
        </authorList>
    </citation>
    <scope>NUCLEOTIDE SEQUENCE [LARGE SCALE GENOMIC DNA]</scope>
    <source>
        <strain evidence="8">cv. Yunnan</strain>
        <tissue evidence="7">Vines</tissue>
    </source>
</reference>
<evidence type="ECO:0000259" key="6">
    <source>
        <dbReference type="PROSITE" id="PS50863"/>
    </source>
</evidence>
<evidence type="ECO:0000256" key="5">
    <source>
        <dbReference type="ARBA" id="ARBA00023242"/>
    </source>
</evidence>
<dbReference type="SUPFAM" id="SSF101936">
    <property type="entry name" value="DNA-binding pseudobarrel domain"/>
    <property type="match status" value="2"/>
</dbReference>
<dbReference type="Pfam" id="PF02362">
    <property type="entry name" value="B3"/>
    <property type="match status" value="2"/>
</dbReference>